<dbReference type="CDD" id="cd17534">
    <property type="entry name" value="REC_DC-like"/>
    <property type="match status" value="1"/>
</dbReference>
<dbReference type="InterPro" id="IPR003018">
    <property type="entry name" value="GAF"/>
</dbReference>
<dbReference type="Pfam" id="PF00512">
    <property type="entry name" value="HisKA"/>
    <property type="match status" value="1"/>
</dbReference>
<dbReference type="SMART" id="SM00065">
    <property type="entry name" value="GAF"/>
    <property type="match status" value="1"/>
</dbReference>
<dbReference type="InterPro" id="IPR001789">
    <property type="entry name" value="Sig_transdc_resp-reg_receiver"/>
</dbReference>
<dbReference type="RefSeq" id="WP_011938630.1">
    <property type="nucleotide sequence ID" value="NC_009483.1"/>
</dbReference>
<dbReference type="AlphaFoldDB" id="A5GER9"/>
<dbReference type="InterPro" id="IPR050351">
    <property type="entry name" value="BphY/WalK/GraS-like"/>
</dbReference>
<feature type="domain" description="Histidine kinase" evidence="7">
    <location>
        <begin position="380"/>
        <end position="591"/>
    </location>
</feature>
<dbReference type="OrthoDB" id="5524356at2"/>
<feature type="domain" description="Response regulatory" evidence="8">
    <location>
        <begin position="41"/>
        <end position="156"/>
    </location>
</feature>
<dbReference type="Pfam" id="PF02518">
    <property type="entry name" value="HATPase_c"/>
    <property type="match status" value="1"/>
</dbReference>
<gene>
    <name evidence="9" type="ordered locus">Gura_1730</name>
</gene>
<evidence type="ECO:0000259" key="7">
    <source>
        <dbReference type="PROSITE" id="PS50109"/>
    </source>
</evidence>
<dbReference type="InterPro" id="IPR003661">
    <property type="entry name" value="HisK_dim/P_dom"/>
</dbReference>
<dbReference type="PRINTS" id="PR00344">
    <property type="entry name" value="BCTRLSENSOR"/>
</dbReference>
<dbReference type="STRING" id="351605.Gura_1730"/>
<dbReference type="InterPro" id="IPR005467">
    <property type="entry name" value="His_kinase_dom"/>
</dbReference>
<evidence type="ECO:0000313" key="9">
    <source>
        <dbReference type="EMBL" id="ABQ25924.1"/>
    </source>
</evidence>
<evidence type="ECO:0000256" key="2">
    <source>
        <dbReference type="ARBA" id="ARBA00012438"/>
    </source>
</evidence>
<evidence type="ECO:0000256" key="4">
    <source>
        <dbReference type="ARBA" id="ARBA00022679"/>
    </source>
</evidence>
<sequence>MESAVHGEEASCMDMTLQGKMMGCEAFDDMETLMDESFPTRILVVEDESIVAKDIQTTLQSLGYSVPAVVSSGEAAIDRAAVSDLDLVLMDIVLKGEMDGVEAAEHIYGNFNIPVIYLTAYADDHTLRRAKTTTPFGYILKPFEERELQTAIEIALYRHKMENKLKRSEAELRHQLAIENIIANISAKFINLGTDEIEAGINHALQAVGEFAEVDRSYVFTISDDGTIMNNSHEWCAAGIEPQMDNLQGMLLDEFTCLARKLKNYEIIHFPSIAAFTPENHAEFECLQKQGIQSLIIVPMVCRGALFGFVGFDSVRREKMWQENDITLLKMLAEIFANTLDRKRVEDEVGCLNAELEQRVAERTMQLETANRELESFSYSVSHDLRAPLRHINGFSQALLVDYAEKLDEQGQDYLNRVCAASNRMGQLIDDLLELSRVTRSQMRCEPVNLSELVGTIAEMLQETSPERKVTFLMAPDVVVNGDNRLLRLVMQNLIDNAWKYTSKKDSATIEFGITEAEGERAYFVRDDGVGFDMAYADKLFGAFQRLHGSGDFEGTGIGLATAQRIIHRHGGRVWGEGDVGRGATFYFTLQ</sequence>
<dbReference type="SUPFAM" id="SSF47384">
    <property type="entry name" value="Homodimeric domain of signal transducing histidine kinase"/>
    <property type="match status" value="1"/>
</dbReference>
<evidence type="ECO:0000256" key="6">
    <source>
        <dbReference type="PROSITE-ProRule" id="PRU00169"/>
    </source>
</evidence>
<dbReference type="GO" id="GO:0000156">
    <property type="term" value="F:phosphorelay response regulator activity"/>
    <property type="evidence" value="ECO:0007669"/>
    <property type="project" value="TreeGrafter"/>
</dbReference>
<dbReference type="HOGENOM" id="CLU_000445_114_72_7"/>
<dbReference type="PROSITE" id="PS50110">
    <property type="entry name" value="RESPONSE_REGULATORY"/>
    <property type="match status" value="1"/>
</dbReference>
<dbReference type="SUPFAM" id="SSF55874">
    <property type="entry name" value="ATPase domain of HSP90 chaperone/DNA topoisomerase II/histidine kinase"/>
    <property type="match status" value="1"/>
</dbReference>
<evidence type="ECO:0000259" key="8">
    <source>
        <dbReference type="PROSITE" id="PS50110"/>
    </source>
</evidence>
<evidence type="ECO:0000256" key="3">
    <source>
        <dbReference type="ARBA" id="ARBA00022553"/>
    </source>
</evidence>
<dbReference type="FunFam" id="3.30.565.10:FF:000006">
    <property type="entry name" value="Sensor histidine kinase WalK"/>
    <property type="match status" value="1"/>
</dbReference>
<organism evidence="9 10">
    <name type="scientific">Geotalea uraniireducens (strain Rf4)</name>
    <name type="common">Geobacter uraniireducens</name>
    <dbReference type="NCBI Taxonomy" id="351605"/>
    <lineage>
        <taxon>Bacteria</taxon>
        <taxon>Pseudomonadati</taxon>
        <taxon>Thermodesulfobacteriota</taxon>
        <taxon>Desulfuromonadia</taxon>
        <taxon>Geobacterales</taxon>
        <taxon>Geobacteraceae</taxon>
        <taxon>Geotalea</taxon>
    </lineage>
</organism>
<keyword evidence="5 9" id="KW-0418">Kinase</keyword>
<dbReference type="SMART" id="SM00388">
    <property type="entry name" value="HisKA"/>
    <property type="match status" value="1"/>
</dbReference>
<dbReference type="SUPFAM" id="SSF55781">
    <property type="entry name" value="GAF domain-like"/>
    <property type="match status" value="1"/>
</dbReference>
<comment type="catalytic activity">
    <reaction evidence="1">
        <text>ATP + protein L-histidine = ADP + protein N-phospho-L-histidine.</text>
        <dbReference type="EC" id="2.7.13.3"/>
    </reaction>
</comment>
<dbReference type="Gene3D" id="3.30.450.40">
    <property type="match status" value="1"/>
</dbReference>
<dbReference type="InterPro" id="IPR011006">
    <property type="entry name" value="CheY-like_superfamily"/>
</dbReference>
<evidence type="ECO:0000256" key="5">
    <source>
        <dbReference type="ARBA" id="ARBA00022777"/>
    </source>
</evidence>
<dbReference type="KEGG" id="gur:Gura_1730"/>
<accession>A5GER9</accession>
<protein>
    <recommendedName>
        <fullName evidence="2">histidine kinase</fullName>
        <ecNumber evidence="2">2.7.13.3</ecNumber>
    </recommendedName>
</protein>
<dbReference type="Pfam" id="PF01590">
    <property type="entry name" value="GAF"/>
    <property type="match status" value="1"/>
</dbReference>
<proteinExistence type="predicted"/>
<dbReference type="GO" id="GO:0000155">
    <property type="term" value="F:phosphorelay sensor kinase activity"/>
    <property type="evidence" value="ECO:0007669"/>
    <property type="project" value="InterPro"/>
</dbReference>
<dbReference type="SMART" id="SM00387">
    <property type="entry name" value="HATPase_c"/>
    <property type="match status" value="1"/>
</dbReference>
<dbReference type="EMBL" id="CP000698">
    <property type="protein sequence ID" value="ABQ25924.1"/>
    <property type="molecule type" value="Genomic_DNA"/>
</dbReference>
<dbReference type="Pfam" id="PF00072">
    <property type="entry name" value="Response_reg"/>
    <property type="match status" value="1"/>
</dbReference>
<dbReference type="Gene3D" id="3.30.565.10">
    <property type="entry name" value="Histidine kinase-like ATPase, C-terminal domain"/>
    <property type="match status" value="1"/>
</dbReference>
<evidence type="ECO:0000256" key="1">
    <source>
        <dbReference type="ARBA" id="ARBA00000085"/>
    </source>
</evidence>
<keyword evidence="3 6" id="KW-0597">Phosphoprotein</keyword>
<dbReference type="CDD" id="cd00082">
    <property type="entry name" value="HisKA"/>
    <property type="match status" value="1"/>
</dbReference>
<dbReference type="InterPro" id="IPR003594">
    <property type="entry name" value="HATPase_dom"/>
</dbReference>
<dbReference type="PANTHER" id="PTHR42878:SF15">
    <property type="entry name" value="BACTERIOPHYTOCHROME"/>
    <property type="match status" value="1"/>
</dbReference>
<reference evidence="9 10" key="1">
    <citation type="submission" date="2007-05" db="EMBL/GenBank/DDBJ databases">
        <title>Complete sequence of Geobacter uraniireducens Rf4.</title>
        <authorList>
            <consortium name="US DOE Joint Genome Institute"/>
            <person name="Copeland A."/>
            <person name="Lucas S."/>
            <person name="Lapidus A."/>
            <person name="Barry K."/>
            <person name="Detter J.C."/>
            <person name="Glavina del Rio T."/>
            <person name="Hammon N."/>
            <person name="Israni S."/>
            <person name="Dalin E."/>
            <person name="Tice H."/>
            <person name="Pitluck S."/>
            <person name="Chertkov O."/>
            <person name="Brettin T."/>
            <person name="Bruce D."/>
            <person name="Han C."/>
            <person name="Schmutz J."/>
            <person name="Larimer F."/>
            <person name="Land M."/>
            <person name="Hauser L."/>
            <person name="Kyrpides N."/>
            <person name="Mikhailova N."/>
            <person name="Shelobolina E."/>
            <person name="Aklujkar M."/>
            <person name="Lovley D."/>
            <person name="Richardson P."/>
        </authorList>
    </citation>
    <scope>NUCLEOTIDE SEQUENCE [LARGE SCALE GENOMIC DNA]</scope>
    <source>
        <strain evidence="9 10">Rf4</strain>
    </source>
</reference>
<dbReference type="PROSITE" id="PS50109">
    <property type="entry name" value="HIS_KIN"/>
    <property type="match status" value="1"/>
</dbReference>
<evidence type="ECO:0000313" key="10">
    <source>
        <dbReference type="Proteomes" id="UP000006695"/>
    </source>
</evidence>
<dbReference type="Proteomes" id="UP000006695">
    <property type="component" value="Chromosome"/>
</dbReference>
<keyword evidence="10" id="KW-1185">Reference proteome</keyword>
<dbReference type="InterPro" id="IPR036890">
    <property type="entry name" value="HATPase_C_sf"/>
</dbReference>
<dbReference type="PANTHER" id="PTHR42878">
    <property type="entry name" value="TWO-COMPONENT HISTIDINE KINASE"/>
    <property type="match status" value="1"/>
</dbReference>
<dbReference type="InterPro" id="IPR004358">
    <property type="entry name" value="Sig_transdc_His_kin-like_C"/>
</dbReference>
<dbReference type="SUPFAM" id="SSF52172">
    <property type="entry name" value="CheY-like"/>
    <property type="match status" value="1"/>
</dbReference>
<dbReference type="SMART" id="SM00448">
    <property type="entry name" value="REC"/>
    <property type="match status" value="1"/>
</dbReference>
<dbReference type="GO" id="GO:0030295">
    <property type="term" value="F:protein kinase activator activity"/>
    <property type="evidence" value="ECO:0007669"/>
    <property type="project" value="TreeGrafter"/>
</dbReference>
<dbReference type="Gene3D" id="3.40.50.2300">
    <property type="match status" value="1"/>
</dbReference>
<dbReference type="EC" id="2.7.13.3" evidence="2"/>
<dbReference type="FunFam" id="1.10.287.130:FF:000070">
    <property type="entry name" value="Histidine kinase sensor protein"/>
    <property type="match status" value="1"/>
</dbReference>
<dbReference type="GO" id="GO:0007234">
    <property type="term" value="P:osmosensory signaling via phosphorelay pathway"/>
    <property type="evidence" value="ECO:0007669"/>
    <property type="project" value="TreeGrafter"/>
</dbReference>
<name>A5GER9_GEOUR</name>
<feature type="modified residue" description="4-aspartylphosphate" evidence="6">
    <location>
        <position position="91"/>
    </location>
</feature>
<dbReference type="InterPro" id="IPR029016">
    <property type="entry name" value="GAF-like_dom_sf"/>
</dbReference>
<dbReference type="Gene3D" id="1.10.287.130">
    <property type="match status" value="1"/>
</dbReference>
<dbReference type="InterPro" id="IPR036097">
    <property type="entry name" value="HisK_dim/P_sf"/>
</dbReference>
<keyword evidence="4 9" id="KW-0808">Transferase</keyword>